<evidence type="ECO:0000256" key="9">
    <source>
        <dbReference type="ARBA" id="ARBA00023315"/>
    </source>
</evidence>
<dbReference type="UniPathway" id="UPA00282"/>
<dbReference type="AlphaFoldDB" id="A0A840BGR0"/>
<organism evidence="14 15">
    <name type="scientific">Niveibacterium umoris</name>
    <dbReference type="NCBI Taxonomy" id="1193620"/>
    <lineage>
        <taxon>Bacteria</taxon>
        <taxon>Pseudomonadati</taxon>
        <taxon>Pseudomonadota</taxon>
        <taxon>Betaproteobacteria</taxon>
        <taxon>Rhodocyclales</taxon>
        <taxon>Rhodocyclaceae</taxon>
        <taxon>Niveibacterium</taxon>
    </lineage>
</organism>
<feature type="domain" description="O-acyltransferase WSD1-like N-terminal" evidence="12">
    <location>
        <begin position="4"/>
        <end position="273"/>
    </location>
</feature>
<proteinExistence type="inferred from homology"/>
<keyword evidence="15" id="KW-1185">Reference proteome</keyword>
<dbReference type="Pfam" id="PF03007">
    <property type="entry name" value="WS_DGAT_cat"/>
    <property type="match status" value="1"/>
</dbReference>
<comment type="catalytic activity">
    <reaction evidence="10">
        <text>an acyl-CoA + a 1,2-diacyl-sn-glycerol = a triacyl-sn-glycerol + CoA</text>
        <dbReference type="Rhea" id="RHEA:10868"/>
        <dbReference type="ChEBI" id="CHEBI:17815"/>
        <dbReference type="ChEBI" id="CHEBI:57287"/>
        <dbReference type="ChEBI" id="CHEBI:58342"/>
        <dbReference type="ChEBI" id="CHEBI:64615"/>
        <dbReference type="EC" id="2.3.1.20"/>
    </reaction>
</comment>
<dbReference type="GO" id="GO:0019432">
    <property type="term" value="P:triglyceride biosynthetic process"/>
    <property type="evidence" value="ECO:0007669"/>
    <property type="project" value="UniProtKB-UniPathway"/>
</dbReference>
<keyword evidence="7" id="KW-0319">Glycerol metabolism</keyword>
<gene>
    <name evidence="14" type="ORF">GGR36_000692</name>
</gene>
<comment type="pathway">
    <text evidence="1">Glycerolipid metabolism; triacylglycerol biosynthesis.</text>
</comment>
<protein>
    <recommendedName>
        <fullName evidence="4">diacylglycerol O-acyltransferase</fullName>
        <ecNumber evidence="4">2.3.1.20</ecNumber>
    </recommendedName>
</protein>
<dbReference type="RefSeq" id="WP_183634886.1">
    <property type="nucleotide sequence ID" value="NZ_BAABLE010000011.1"/>
</dbReference>
<evidence type="ECO:0000256" key="5">
    <source>
        <dbReference type="ARBA" id="ARBA00022516"/>
    </source>
</evidence>
<reference evidence="14 15" key="1">
    <citation type="submission" date="2020-08" db="EMBL/GenBank/DDBJ databases">
        <title>Genomic Encyclopedia of Type Strains, Phase IV (KMG-IV): sequencing the most valuable type-strain genomes for metagenomic binning, comparative biology and taxonomic classification.</title>
        <authorList>
            <person name="Goeker M."/>
        </authorList>
    </citation>
    <scope>NUCLEOTIDE SEQUENCE [LARGE SCALE GENOMIC DNA]</scope>
    <source>
        <strain evidence="14 15">DSM 106739</strain>
    </source>
</reference>
<keyword evidence="5" id="KW-0444">Lipid biosynthesis</keyword>
<dbReference type="EMBL" id="JACIET010000001">
    <property type="protein sequence ID" value="MBB4011384.1"/>
    <property type="molecule type" value="Genomic_DNA"/>
</dbReference>
<comment type="similarity">
    <text evidence="3">Belongs to the long-chain O-acyltransferase family.</text>
</comment>
<dbReference type="InterPro" id="IPR004255">
    <property type="entry name" value="O-acyltransferase_WSD1_N"/>
</dbReference>
<dbReference type="GO" id="GO:0005886">
    <property type="term" value="C:plasma membrane"/>
    <property type="evidence" value="ECO:0007669"/>
    <property type="project" value="TreeGrafter"/>
</dbReference>
<evidence type="ECO:0000256" key="4">
    <source>
        <dbReference type="ARBA" id="ARBA00013244"/>
    </source>
</evidence>
<keyword evidence="8" id="KW-0443">Lipid metabolism</keyword>
<evidence type="ECO:0000256" key="3">
    <source>
        <dbReference type="ARBA" id="ARBA00009587"/>
    </source>
</evidence>
<evidence type="ECO:0000256" key="1">
    <source>
        <dbReference type="ARBA" id="ARBA00004771"/>
    </source>
</evidence>
<evidence type="ECO:0000259" key="13">
    <source>
        <dbReference type="Pfam" id="PF06974"/>
    </source>
</evidence>
<evidence type="ECO:0000256" key="6">
    <source>
        <dbReference type="ARBA" id="ARBA00022679"/>
    </source>
</evidence>
<evidence type="ECO:0000259" key="12">
    <source>
        <dbReference type="Pfam" id="PF03007"/>
    </source>
</evidence>
<comment type="pathway">
    <text evidence="2">Lipid metabolism.</text>
</comment>
<keyword evidence="6 14" id="KW-0808">Transferase</keyword>
<dbReference type="EC" id="2.3.1.20" evidence="4"/>
<feature type="compositionally biased region" description="Polar residues" evidence="11">
    <location>
        <begin position="500"/>
        <end position="521"/>
    </location>
</feature>
<evidence type="ECO:0000256" key="11">
    <source>
        <dbReference type="SAM" id="MobiDB-lite"/>
    </source>
</evidence>
<evidence type="ECO:0000256" key="10">
    <source>
        <dbReference type="ARBA" id="ARBA00048109"/>
    </source>
</evidence>
<dbReference type="InterPro" id="IPR045034">
    <property type="entry name" value="O-acyltransferase_WSD1-like"/>
</dbReference>
<accession>A0A840BGR0</accession>
<dbReference type="NCBIfam" id="TIGR02946">
    <property type="entry name" value="acyl_WS_DGAT"/>
    <property type="match status" value="1"/>
</dbReference>
<dbReference type="PANTHER" id="PTHR31650">
    <property type="entry name" value="O-ACYLTRANSFERASE (WSD1-LIKE) FAMILY PROTEIN"/>
    <property type="match status" value="1"/>
</dbReference>
<dbReference type="GO" id="GO:0071731">
    <property type="term" value="P:response to nitric oxide"/>
    <property type="evidence" value="ECO:0007669"/>
    <property type="project" value="TreeGrafter"/>
</dbReference>
<dbReference type="Proteomes" id="UP000561045">
    <property type="component" value="Unassembled WGS sequence"/>
</dbReference>
<evidence type="ECO:0000256" key="8">
    <source>
        <dbReference type="ARBA" id="ARBA00023098"/>
    </source>
</evidence>
<sequence length="521" mass="58321">MRQLSQHDAAFLYSDNAHANSNVTLIHIYDQSTAPGGRIRFKDILAHIEGRLHQSPIFRQKLKRLPFDLDFPYWIEDEYFDLEFHVRHIALPKPGDWRQFCIQVSRIHARPLDLNRPLWEMYVIEGLDSFVDLPPGSFAIVTKLHHAALDVEHGSEITSLLHDTSPQPNPIEPPEPWYPETPPGELTMMARGLVGSVWPPSRLVRPGLNLVRTLAPMVSTFIHDVLNKPSRIVLTRFNAPVSPYRAFDTRRFPLADFKLIRNLVPGARINDAVLAVCGGALRSFLDLQGELPEQSLWAMAPVYMRDADSEAGDPREVAWIRVQLGTDIADPVERLRMIKEQTEHELLEHAVSATELTDTRHHASAATLAFTSKFLTRAAMEVDKRAPRANCTITNVPGPSQPLYLIGARMTYFSAIMPITDGMGLVFAVTSYDGKIIVSPTFCREQMPEPELFAQAIRDSFQEYLAAAQSKVVPIRSAPRRKAAAPVLIRGGRPEAKANATRTPRTRASGSSRTRNSGESA</sequence>
<dbReference type="InterPro" id="IPR014292">
    <property type="entry name" value="Acyl_transf_WS/DGAT"/>
</dbReference>
<dbReference type="PANTHER" id="PTHR31650:SF1">
    <property type="entry name" value="WAX ESTER SYNTHASE_DIACYLGLYCEROL ACYLTRANSFERASE 4-RELATED"/>
    <property type="match status" value="1"/>
</dbReference>
<dbReference type="Pfam" id="PF06974">
    <property type="entry name" value="WS_DGAT_C"/>
    <property type="match status" value="1"/>
</dbReference>
<evidence type="ECO:0000256" key="7">
    <source>
        <dbReference type="ARBA" id="ARBA00022798"/>
    </source>
</evidence>
<comment type="caution">
    <text evidence="14">The sequence shown here is derived from an EMBL/GenBank/DDBJ whole genome shotgun (WGS) entry which is preliminary data.</text>
</comment>
<feature type="region of interest" description="Disordered" evidence="11">
    <location>
        <begin position="483"/>
        <end position="521"/>
    </location>
</feature>
<name>A0A840BGR0_9RHOO</name>
<dbReference type="GO" id="GO:0006071">
    <property type="term" value="P:glycerol metabolic process"/>
    <property type="evidence" value="ECO:0007669"/>
    <property type="project" value="UniProtKB-KW"/>
</dbReference>
<keyword evidence="9 14" id="KW-0012">Acyltransferase</keyword>
<evidence type="ECO:0000256" key="2">
    <source>
        <dbReference type="ARBA" id="ARBA00005189"/>
    </source>
</evidence>
<evidence type="ECO:0000313" key="14">
    <source>
        <dbReference type="EMBL" id="MBB4011384.1"/>
    </source>
</evidence>
<dbReference type="InterPro" id="IPR009721">
    <property type="entry name" value="O-acyltransferase_WSD1_C"/>
</dbReference>
<evidence type="ECO:0000313" key="15">
    <source>
        <dbReference type="Proteomes" id="UP000561045"/>
    </source>
</evidence>
<feature type="domain" description="O-acyltransferase WSD1 C-terminal" evidence="13">
    <location>
        <begin position="317"/>
        <end position="463"/>
    </location>
</feature>
<dbReference type="GO" id="GO:0004144">
    <property type="term" value="F:diacylglycerol O-acyltransferase activity"/>
    <property type="evidence" value="ECO:0007669"/>
    <property type="project" value="UniProtKB-EC"/>
</dbReference>
<dbReference type="GO" id="GO:0051701">
    <property type="term" value="P:biological process involved in interaction with host"/>
    <property type="evidence" value="ECO:0007669"/>
    <property type="project" value="TreeGrafter"/>
</dbReference>
<dbReference type="GO" id="GO:0001666">
    <property type="term" value="P:response to hypoxia"/>
    <property type="evidence" value="ECO:0007669"/>
    <property type="project" value="TreeGrafter"/>
</dbReference>